<protein>
    <submittedName>
        <fullName evidence="1">Uncharacterized protein</fullName>
    </submittedName>
</protein>
<reference evidence="1 2" key="1">
    <citation type="submission" date="2015-01" db="EMBL/GenBank/DDBJ databases">
        <title>Genome of Sphingomonas taxi strain 30a.</title>
        <authorList>
            <person name="Eevers N."/>
            <person name="Van Hamme J."/>
            <person name="Bottos E."/>
            <person name="Weyens N."/>
            <person name="Vangronsveld J."/>
        </authorList>
    </citation>
    <scope>NUCLEOTIDE SEQUENCE [LARGE SCALE GENOMIC DNA]</scope>
    <source>
        <strain evidence="1 2">30a</strain>
    </source>
</reference>
<dbReference type="PATRIC" id="fig|1549858.7.peg.3462"/>
<evidence type="ECO:0000313" key="2">
    <source>
        <dbReference type="Proteomes" id="UP000033203"/>
    </source>
</evidence>
<name>A0A0D1M1I9_9SPHN</name>
<accession>A0A0D1M1I9</accession>
<proteinExistence type="predicted"/>
<comment type="caution">
    <text evidence="1">The sequence shown here is derived from an EMBL/GenBank/DDBJ whole genome shotgun (WGS) entry which is preliminary data.</text>
</comment>
<evidence type="ECO:0000313" key="1">
    <source>
        <dbReference type="EMBL" id="KIU25870.1"/>
    </source>
</evidence>
<gene>
    <name evidence="1" type="ORF">SR41_17790</name>
</gene>
<dbReference type="EMBL" id="JXTP01000095">
    <property type="protein sequence ID" value="KIU25870.1"/>
    <property type="molecule type" value="Genomic_DNA"/>
</dbReference>
<dbReference type="AlphaFoldDB" id="A0A0D1M1I9"/>
<dbReference type="Proteomes" id="UP000033203">
    <property type="component" value="Unassembled WGS sequence"/>
</dbReference>
<organism evidence="1 2">
    <name type="scientific">Sphingomonas melonis</name>
    <dbReference type="NCBI Taxonomy" id="152682"/>
    <lineage>
        <taxon>Bacteria</taxon>
        <taxon>Pseudomonadati</taxon>
        <taxon>Pseudomonadota</taxon>
        <taxon>Alphaproteobacteria</taxon>
        <taxon>Sphingomonadales</taxon>
        <taxon>Sphingomonadaceae</taxon>
        <taxon>Sphingomonas</taxon>
    </lineage>
</organism>
<sequence>MMRPLPSTPAEAIARSSQMGRRIARWDRNSALSTLAALQLDPRLHVHSVRLYWASRLVAGLAKGGTRPGRSDLQRLLNADFGRSDISRFEDPSEDLFLQTVSTRRGDRRLICGTWAHPTFYTETLLEAAERIADERDLEMLSSVHALLLLSDLTAERAGLGLRVPGSGRQWGDVPVPPDTRLFALTAQPNWSASALVSAKLEPALFERFIIEDGDLPPSIDSAAGRAALDTRPLLRTPTGILLAIPSAVSLGVRAAIVDHMLETGREQDIGNALLAVQAERLAETGFANLEGVPTRWSLGEATRSLVREEAPGRYVHLELIAGRLSGWREAGFGDMAPANRERQARIITSMRSANEACEARPGFMAGVTVYLMGGWGPGEVIDFGHPDDLRAWRFAGIEVADAIALGGAKDGTLTDFWRLDVLEDMVQSEGIELQNLSGPLNLHEWWLQTGHTLVPQGRRDLVPPVNIAIPTDSLFEARQRAADAFDRRSVQLPDGSWRTVGRLDPIADFGVLEPIYTSFSEIRQGTLLGTVLVGPSPLWLRLRSPGAPDRFDDGYQNWKAALHWTSLIADLVDHGDDAAIAPVMIDLRLEPIDDLAATLPTDQELDDAVAVAADPGERTGIVSASALWQAGARRVDNRAEIALAAALLEAIQQAIGNGIDRATAVGRVRSKVPSADVRWRHAYYPERVADQLRLHQIIGRKFSPVPRSAVSIVKQGHAFGLGHGPGEVIEGREKCAALLKSLHARTLERLLVSVAHYDRLELVTASLSLLQASIADEQHWAVTARALRAIHGADADRKVSLEHRNATNANLRACAMLAEVAASHAPAEGGSPVGAMDLDELRAVALQHFGYCEFLPALMGDRLTPRLVISPTGDLLYDHSFGENTLAPSSTIMHAESRERDIERYDERMANPREDQGSLEPELVQALEAEFHCSLRTFGDLSASTCELAIADRLDVVTLRRSELVRRLVAMGLGEGEAIEPMIERLTLRSRDGWRDVPTDAFPNDYDLGRFDRPQSIIGRPLLAIDADGDPMIAVAPAVVERAAIHNLSGAYDGSLQDRFWSSKVMRSHVGRASNAAGNAFNVRVAETLAALGLDAAPGVAPWAALNQKATPEMKLLGDIDVLAFSQDRRHVWVIEAKDIKLCRTLAETARRLSEYRGVPRHDNKPDNLMRHLKRAAHVREHVEALTRRYRLPAVPVVHGLVVVDSPQPMAFVETNPSPDATFVRLKDVGSVDWSASRKRRR</sequence>